<keyword evidence="3" id="KW-1185">Reference proteome</keyword>
<organism evidence="2 3">
    <name type="scientific">Marmoricola endophyticus</name>
    <dbReference type="NCBI Taxonomy" id="2040280"/>
    <lineage>
        <taxon>Bacteria</taxon>
        <taxon>Bacillati</taxon>
        <taxon>Actinomycetota</taxon>
        <taxon>Actinomycetes</taxon>
        <taxon>Propionibacteriales</taxon>
        <taxon>Nocardioidaceae</taxon>
        <taxon>Marmoricola</taxon>
    </lineage>
</organism>
<dbReference type="PIRSF" id="PIRSF012641">
    <property type="entry name" value="UCP012641"/>
    <property type="match status" value="1"/>
</dbReference>
<feature type="domain" description="Zinc-ribbon" evidence="1">
    <location>
        <begin position="4"/>
        <end position="88"/>
    </location>
</feature>
<dbReference type="Pfam" id="PF10005">
    <property type="entry name" value="Zn_ribbon_DZR_6"/>
    <property type="match status" value="1"/>
</dbReference>
<dbReference type="EMBL" id="BMKQ01000001">
    <property type="protein sequence ID" value="GGF46082.1"/>
    <property type="molecule type" value="Genomic_DNA"/>
</dbReference>
<dbReference type="Pfam" id="PF15887">
    <property type="entry name" value="Peptidase_Mx"/>
    <property type="match status" value="1"/>
</dbReference>
<dbReference type="AlphaFoldDB" id="A0A917BJZ4"/>
<evidence type="ECO:0000313" key="3">
    <source>
        <dbReference type="Proteomes" id="UP000649179"/>
    </source>
</evidence>
<evidence type="ECO:0000313" key="2">
    <source>
        <dbReference type="EMBL" id="GGF46082.1"/>
    </source>
</evidence>
<dbReference type="Gene3D" id="3.40.390.70">
    <property type="match status" value="1"/>
</dbReference>
<protein>
    <recommendedName>
        <fullName evidence="1">Zinc-ribbon domain-containing protein</fullName>
    </recommendedName>
</protein>
<proteinExistence type="predicted"/>
<accession>A0A917BJZ4</accession>
<dbReference type="InterPro" id="IPR011201">
    <property type="entry name" value="Zinc-ribbon_6_bact"/>
</dbReference>
<gene>
    <name evidence="2" type="ORF">GCM10011519_19960</name>
</gene>
<comment type="caution">
    <text evidence="2">The sequence shown here is derived from an EMBL/GenBank/DDBJ whole genome shotgun (WGS) entry which is preliminary data.</text>
</comment>
<sequence length="338" mass="38406">MKAFRCRVCDSALYFENSRCIHCGTRLGFSREERAIVPVDDEGRYVDADGGEWRVCRNLTLSGCTWLTRAETGYCFSCELTRTRPNDEDAMALEQYHRAEEAKRHLVFELDGHGLDLRSKKQDPENGLCFDLISSMSEATDNVVIGHADGVITIDLAETDAAYRERVRAKLAEPYRTMLGHFRHEVGHYVEWQLVTDDETVAQARELFGDETADYQAEIKRHYSEGPPADWKKSYISEYATMHPWEDFAETWAHFLHISDTVETAAEFGLTAVNPTAFRSFRDLVSGVWLPTSTALNQINRSMGNDDLYPFVIPAPVLTKLDFVSTLVTRARIARDAV</sequence>
<reference evidence="2" key="2">
    <citation type="submission" date="2020-09" db="EMBL/GenBank/DDBJ databases">
        <authorList>
            <person name="Sun Q."/>
            <person name="Zhou Y."/>
        </authorList>
    </citation>
    <scope>NUCLEOTIDE SEQUENCE</scope>
    <source>
        <strain evidence="2">CGMCC 1.16067</strain>
    </source>
</reference>
<evidence type="ECO:0000259" key="1">
    <source>
        <dbReference type="Pfam" id="PF10005"/>
    </source>
</evidence>
<name>A0A917BJZ4_9ACTN</name>
<dbReference type="InterPro" id="IPR031321">
    <property type="entry name" value="UCP012641"/>
</dbReference>
<reference evidence="2" key="1">
    <citation type="journal article" date="2014" name="Int. J. Syst. Evol. Microbiol.">
        <title>Complete genome sequence of Corynebacterium casei LMG S-19264T (=DSM 44701T), isolated from a smear-ripened cheese.</title>
        <authorList>
            <consortium name="US DOE Joint Genome Institute (JGI-PGF)"/>
            <person name="Walter F."/>
            <person name="Albersmeier A."/>
            <person name="Kalinowski J."/>
            <person name="Ruckert C."/>
        </authorList>
    </citation>
    <scope>NUCLEOTIDE SEQUENCE</scope>
    <source>
        <strain evidence="2">CGMCC 1.16067</strain>
    </source>
</reference>
<dbReference type="Proteomes" id="UP000649179">
    <property type="component" value="Unassembled WGS sequence"/>
</dbReference>
<dbReference type="RefSeq" id="WP_188779640.1">
    <property type="nucleotide sequence ID" value="NZ_BMKQ01000001.1"/>
</dbReference>